<name>A0A8C3F882_CHRPI</name>
<comment type="subcellular location">
    <subcellularLocation>
        <location evidence="1">Secreted</location>
    </subcellularLocation>
</comment>
<dbReference type="AlphaFoldDB" id="A0A8C3F882"/>
<evidence type="ECO:0000256" key="6">
    <source>
        <dbReference type="ARBA" id="ARBA00023180"/>
    </source>
</evidence>
<reference evidence="9" key="1">
    <citation type="submission" date="2025-08" db="UniProtKB">
        <authorList>
            <consortium name="Ensembl"/>
        </authorList>
    </citation>
    <scope>IDENTIFICATION</scope>
</reference>
<dbReference type="SUPFAM" id="SSF100895">
    <property type="entry name" value="Kazal-type serine protease inhibitors"/>
    <property type="match status" value="1"/>
</dbReference>
<dbReference type="Ensembl" id="ENSCPBT00000001814.1">
    <property type="protein sequence ID" value="ENSCPBP00000001469.1"/>
    <property type="gene ID" value="ENSCPBG00000001194.1"/>
</dbReference>
<feature type="signal peptide" evidence="7">
    <location>
        <begin position="1"/>
        <end position="21"/>
    </location>
</feature>
<dbReference type="PROSITE" id="PS00282">
    <property type="entry name" value="KAZAL_1"/>
    <property type="match status" value="1"/>
</dbReference>
<dbReference type="GO" id="GO:0004867">
    <property type="term" value="F:serine-type endopeptidase inhibitor activity"/>
    <property type="evidence" value="ECO:0007669"/>
    <property type="project" value="UniProtKB-KW"/>
</dbReference>
<evidence type="ECO:0000256" key="7">
    <source>
        <dbReference type="SAM" id="SignalP"/>
    </source>
</evidence>
<dbReference type="PANTHER" id="PTHR47499:SF1">
    <property type="entry name" value="SERINE PROTEASE INHIBITOR KAZAL-TYPE 7"/>
    <property type="match status" value="1"/>
</dbReference>
<evidence type="ECO:0000256" key="5">
    <source>
        <dbReference type="ARBA" id="ARBA00023157"/>
    </source>
</evidence>
<protein>
    <recommendedName>
        <fullName evidence="8">Kazal-like domain-containing protein</fullName>
    </recommendedName>
</protein>
<reference evidence="9" key="2">
    <citation type="submission" date="2025-09" db="UniProtKB">
        <authorList>
            <consortium name="Ensembl"/>
        </authorList>
    </citation>
    <scope>IDENTIFICATION</scope>
</reference>
<dbReference type="InterPro" id="IPR050159">
    <property type="entry name" value="Kazal-type_SerProtInhib"/>
</dbReference>
<dbReference type="Gene3D" id="3.30.60.30">
    <property type="match status" value="1"/>
</dbReference>
<dbReference type="GeneTree" id="ENSGT00960000189302"/>
<evidence type="ECO:0000256" key="1">
    <source>
        <dbReference type="ARBA" id="ARBA00004613"/>
    </source>
</evidence>
<evidence type="ECO:0000259" key="8">
    <source>
        <dbReference type="PROSITE" id="PS51465"/>
    </source>
</evidence>
<keyword evidence="2" id="KW-0964">Secreted</keyword>
<keyword evidence="7" id="KW-0732">Signal</keyword>
<keyword evidence="6" id="KW-0325">Glycoprotein</keyword>
<dbReference type="PRINTS" id="PR00290">
    <property type="entry name" value="KAZALINHBTR"/>
</dbReference>
<dbReference type="GO" id="GO:0005576">
    <property type="term" value="C:extracellular region"/>
    <property type="evidence" value="ECO:0007669"/>
    <property type="project" value="UniProtKB-SubCell"/>
</dbReference>
<keyword evidence="10" id="KW-1185">Reference proteome</keyword>
<dbReference type="InterPro" id="IPR002350">
    <property type="entry name" value="Kazal_dom"/>
</dbReference>
<evidence type="ECO:0000256" key="4">
    <source>
        <dbReference type="ARBA" id="ARBA00022900"/>
    </source>
</evidence>
<dbReference type="OMA" id="NSWEPIC"/>
<sequence length="69" mass="7734">GHVHNSLLLLLLAFCLQHTKPATNLLVDCRRILHGIKGEAILCRNSWEPICGTDGKTYSNRCVLCSEMR</sequence>
<organism evidence="9 10">
    <name type="scientific">Chrysemys picta bellii</name>
    <name type="common">Western painted turtle</name>
    <name type="synonym">Emys bellii</name>
    <dbReference type="NCBI Taxonomy" id="8478"/>
    <lineage>
        <taxon>Eukaryota</taxon>
        <taxon>Metazoa</taxon>
        <taxon>Chordata</taxon>
        <taxon>Craniata</taxon>
        <taxon>Vertebrata</taxon>
        <taxon>Euteleostomi</taxon>
        <taxon>Archelosauria</taxon>
        <taxon>Testudinata</taxon>
        <taxon>Testudines</taxon>
        <taxon>Cryptodira</taxon>
        <taxon>Durocryptodira</taxon>
        <taxon>Testudinoidea</taxon>
        <taxon>Emydidae</taxon>
        <taxon>Chrysemys</taxon>
    </lineage>
</organism>
<evidence type="ECO:0000313" key="9">
    <source>
        <dbReference type="Ensembl" id="ENSCPBP00000001469.1"/>
    </source>
</evidence>
<keyword evidence="3" id="KW-0646">Protease inhibitor</keyword>
<feature type="chain" id="PRO_5034176493" description="Kazal-like domain-containing protein" evidence="7">
    <location>
        <begin position="22"/>
        <end position="69"/>
    </location>
</feature>
<keyword evidence="4" id="KW-0722">Serine protease inhibitor</keyword>
<dbReference type="PANTHER" id="PTHR47499">
    <property type="entry name" value="SERINE PROTEASE INHIBITOR KAZAL-TYPE 7 SPINK7"/>
    <property type="match status" value="1"/>
</dbReference>
<feature type="domain" description="Kazal-like" evidence="8">
    <location>
        <begin position="23"/>
        <end position="69"/>
    </location>
</feature>
<keyword evidence="5" id="KW-1015">Disulfide bond</keyword>
<evidence type="ECO:0000313" key="10">
    <source>
        <dbReference type="Proteomes" id="UP000694380"/>
    </source>
</evidence>
<dbReference type="Pfam" id="PF00050">
    <property type="entry name" value="Kazal_1"/>
    <property type="match status" value="1"/>
</dbReference>
<dbReference type="PROSITE" id="PS51465">
    <property type="entry name" value="KAZAL_2"/>
    <property type="match status" value="1"/>
</dbReference>
<dbReference type="Proteomes" id="UP000694380">
    <property type="component" value="Unplaced"/>
</dbReference>
<dbReference type="InterPro" id="IPR036058">
    <property type="entry name" value="Kazal_dom_sf"/>
</dbReference>
<evidence type="ECO:0000256" key="2">
    <source>
        <dbReference type="ARBA" id="ARBA00022525"/>
    </source>
</evidence>
<dbReference type="InterPro" id="IPR001239">
    <property type="entry name" value="Prot_inh_Kazal-m"/>
</dbReference>
<proteinExistence type="predicted"/>
<accession>A0A8C3F882</accession>
<evidence type="ECO:0000256" key="3">
    <source>
        <dbReference type="ARBA" id="ARBA00022690"/>
    </source>
</evidence>